<dbReference type="AlphaFoldDB" id="A0A0B6ZMT1"/>
<reference evidence="2" key="1">
    <citation type="submission" date="2014-12" db="EMBL/GenBank/DDBJ databases">
        <title>Insight into the proteome of Arion vulgaris.</title>
        <authorList>
            <person name="Aradska J."/>
            <person name="Bulat T."/>
            <person name="Smidak R."/>
            <person name="Sarate P."/>
            <person name="Gangsoo J."/>
            <person name="Sialana F."/>
            <person name="Bilban M."/>
            <person name="Lubec G."/>
        </authorList>
    </citation>
    <scope>NUCLEOTIDE SEQUENCE</scope>
    <source>
        <tissue evidence="2">Skin</tissue>
    </source>
</reference>
<dbReference type="EMBL" id="HACG01023064">
    <property type="protein sequence ID" value="CEK69929.1"/>
    <property type="molecule type" value="Transcribed_RNA"/>
</dbReference>
<accession>A0A0B6ZMT1</accession>
<sequence length="51" mass="5827">MSAQKVLCQNFVFFSGMESVIVINSFVNKSRHDYLLTGEHEYTGIPESVWS</sequence>
<gene>
    <name evidence="2" type="primary">ORF72168</name>
    <name evidence="1" type="synonym">ORF72157</name>
</gene>
<organism evidence="2">
    <name type="scientific">Arion vulgaris</name>
    <dbReference type="NCBI Taxonomy" id="1028688"/>
    <lineage>
        <taxon>Eukaryota</taxon>
        <taxon>Metazoa</taxon>
        <taxon>Spiralia</taxon>
        <taxon>Lophotrochozoa</taxon>
        <taxon>Mollusca</taxon>
        <taxon>Gastropoda</taxon>
        <taxon>Heterobranchia</taxon>
        <taxon>Euthyneura</taxon>
        <taxon>Panpulmonata</taxon>
        <taxon>Eupulmonata</taxon>
        <taxon>Stylommatophora</taxon>
        <taxon>Helicina</taxon>
        <taxon>Arionoidea</taxon>
        <taxon>Arionidae</taxon>
        <taxon>Arion</taxon>
    </lineage>
</organism>
<dbReference type="EMBL" id="HACG01023063">
    <property type="protein sequence ID" value="CEK69928.1"/>
    <property type="molecule type" value="Transcribed_RNA"/>
</dbReference>
<evidence type="ECO:0000313" key="2">
    <source>
        <dbReference type="EMBL" id="CEK69929.1"/>
    </source>
</evidence>
<proteinExistence type="predicted"/>
<evidence type="ECO:0000313" key="1">
    <source>
        <dbReference type="EMBL" id="CEK69928.1"/>
    </source>
</evidence>
<protein>
    <submittedName>
        <fullName evidence="2">Uncharacterized protein</fullName>
    </submittedName>
</protein>
<name>A0A0B6ZMT1_9EUPU</name>